<evidence type="ECO:0000313" key="2">
    <source>
        <dbReference type="Proteomes" id="UP000634136"/>
    </source>
</evidence>
<evidence type="ECO:0000313" key="1">
    <source>
        <dbReference type="EMBL" id="KAF7839285.1"/>
    </source>
</evidence>
<comment type="caution">
    <text evidence="1">The sequence shown here is derived from an EMBL/GenBank/DDBJ whole genome shotgun (WGS) entry which is preliminary data.</text>
</comment>
<proteinExistence type="predicted"/>
<accession>A0A834X7B3</accession>
<dbReference type="EMBL" id="JAAIUW010000003">
    <property type="protein sequence ID" value="KAF7839285.1"/>
    <property type="molecule type" value="Genomic_DNA"/>
</dbReference>
<dbReference type="AlphaFoldDB" id="A0A834X7B3"/>
<dbReference type="Proteomes" id="UP000634136">
    <property type="component" value="Unassembled WGS sequence"/>
</dbReference>
<reference evidence="1" key="1">
    <citation type="submission" date="2020-09" db="EMBL/GenBank/DDBJ databases">
        <title>Genome-Enabled Discovery of Anthraquinone Biosynthesis in Senna tora.</title>
        <authorList>
            <person name="Kang S.-H."/>
            <person name="Pandey R.P."/>
            <person name="Lee C.-M."/>
            <person name="Sim J.-S."/>
            <person name="Jeong J.-T."/>
            <person name="Choi B.-S."/>
            <person name="Jung M."/>
            <person name="Ginzburg D."/>
            <person name="Zhao K."/>
            <person name="Won S.Y."/>
            <person name="Oh T.-J."/>
            <person name="Yu Y."/>
            <person name="Kim N.-H."/>
            <person name="Lee O.R."/>
            <person name="Lee T.-H."/>
            <person name="Bashyal P."/>
            <person name="Kim T.-S."/>
            <person name="Lee W.-H."/>
            <person name="Kawkins C."/>
            <person name="Kim C.-K."/>
            <person name="Kim J.S."/>
            <person name="Ahn B.O."/>
            <person name="Rhee S.Y."/>
            <person name="Sohng J.K."/>
        </authorList>
    </citation>
    <scope>NUCLEOTIDE SEQUENCE</scope>
    <source>
        <tissue evidence="1">Leaf</tissue>
    </source>
</reference>
<protein>
    <submittedName>
        <fullName evidence="1">Uncharacterized protein</fullName>
    </submittedName>
</protein>
<organism evidence="1 2">
    <name type="scientific">Senna tora</name>
    <dbReference type="NCBI Taxonomy" id="362788"/>
    <lineage>
        <taxon>Eukaryota</taxon>
        <taxon>Viridiplantae</taxon>
        <taxon>Streptophyta</taxon>
        <taxon>Embryophyta</taxon>
        <taxon>Tracheophyta</taxon>
        <taxon>Spermatophyta</taxon>
        <taxon>Magnoliopsida</taxon>
        <taxon>eudicotyledons</taxon>
        <taxon>Gunneridae</taxon>
        <taxon>Pentapetalae</taxon>
        <taxon>rosids</taxon>
        <taxon>fabids</taxon>
        <taxon>Fabales</taxon>
        <taxon>Fabaceae</taxon>
        <taxon>Caesalpinioideae</taxon>
        <taxon>Cassia clade</taxon>
        <taxon>Senna</taxon>
    </lineage>
</organism>
<sequence length="249" mass="27732">MEEAADLVVRVQLVAVCVLHKFSEVLVNNTITSCEVLSLRLEICHPNSPFYAPLCFPESCKGSWRGIAEIPCDSTFMDYIVLQPLHENPILFIEYDGEVLAPRRAPDFPRLGLLVSCTPNKVNITSLSIGYLKTSLGSIGFPRWKLLSKKLLCNSSHVEIDPSGKDCSQTFALSLNEKGKSLRRMASSETPLCLKASQISRKLRMWLLGSSIDGSGYYVATHQVSGLHSQNIAIVLLNHFSFFRRSALW</sequence>
<name>A0A834X7B3_9FABA</name>
<keyword evidence="2" id="KW-1185">Reference proteome</keyword>
<gene>
    <name evidence="1" type="ORF">G2W53_007767</name>
</gene>